<gene>
    <name evidence="1" type="ORF">RIF25_06685</name>
</gene>
<protein>
    <submittedName>
        <fullName evidence="1">Uncharacterized protein</fullName>
    </submittedName>
</protein>
<accession>A0AAE4FQQ5</accession>
<reference evidence="2" key="1">
    <citation type="submission" date="2023-07" db="EMBL/GenBank/DDBJ databases">
        <authorList>
            <person name="Luz R."/>
            <person name="Cordeiro R."/>
            <person name="Fonseca A."/>
            <person name="Goncalves V."/>
        </authorList>
    </citation>
    <scope>NUCLEOTIDE SEQUENCE [LARGE SCALE GENOMIC DNA]</scope>
    <source>
        <strain evidence="2">BACA0444</strain>
    </source>
</reference>
<comment type="caution">
    <text evidence="1">The sequence shown here is derived from an EMBL/GenBank/DDBJ whole genome shotgun (WGS) entry which is preliminary data.</text>
</comment>
<organism evidence="1 2">
    <name type="scientific">Pseudocalidococcus azoricus BACA0444</name>
    <dbReference type="NCBI Taxonomy" id="2918990"/>
    <lineage>
        <taxon>Bacteria</taxon>
        <taxon>Bacillati</taxon>
        <taxon>Cyanobacteriota</taxon>
        <taxon>Cyanophyceae</taxon>
        <taxon>Acaryochloridales</taxon>
        <taxon>Thermosynechococcaceae</taxon>
        <taxon>Pseudocalidococcus</taxon>
        <taxon>Pseudocalidococcus azoricus</taxon>
    </lineage>
</organism>
<sequence length="52" mass="5820">MSQPQNIQAQEKEAKTRQCKFYSPPQLEFFGHLSNMTLAGENDGADFDNLGS</sequence>
<proteinExistence type="predicted"/>
<dbReference type="Proteomes" id="UP001268256">
    <property type="component" value="Unassembled WGS sequence"/>
</dbReference>
<name>A0AAE4FQQ5_9CYAN</name>
<dbReference type="EMBL" id="JAVMIP010000004">
    <property type="protein sequence ID" value="MDS3860493.1"/>
    <property type="molecule type" value="Genomic_DNA"/>
</dbReference>
<dbReference type="RefSeq" id="WP_322877768.1">
    <property type="nucleotide sequence ID" value="NZ_JAVMIP010000004.1"/>
</dbReference>
<evidence type="ECO:0000313" key="2">
    <source>
        <dbReference type="Proteomes" id="UP001268256"/>
    </source>
</evidence>
<dbReference type="AlphaFoldDB" id="A0AAE4FQQ5"/>
<keyword evidence="2" id="KW-1185">Reference proteome</keyword>
<evidence type="ECO:0000313" key="1">
    <source>
        <dbReference type="EMBL" id="MDS3860493.1"/>
    </source>
</evidence>